<evidence type="ECO:0000256" key="1">
    <source>
        <dbReference type="ARBA" id="ARBA00004651"/>
    </source>
</evidence>
<dbReference type="OrthoDB" id="3676653at2"/>
<sequence length="328" mass="33381">MTLVRRYSSELLLVVLIVLAALWSSTLSPYFLNAVNLLSSAQFFVIFALMAFGLFPIVVQGEIDISLASTLAVGSVLFATLSVEGVPLAAALPVVLAVTAALGAVNGLLVAYAGLPSLAVTLGTLGAYRGLAYLLAGDAGVTGITPEYLLLGSSWIGIVPSSVVLALVVAALFAVLMGTTSFGRYSYAIGSSPGASRMAAVPVRRTRVIAYALAGAMAGLAGLVWVSQYQSARGDNADGSILFVLTAVVLGGVSIKGGSGRALGVLLATVLLGTIQTGMKLANVPGTSQTLVIGALLILAIGLPQAVHLVRRRFPTALPRRAVTSGNA</sequence>
<dbReference type="PANTHER" id="PTHR32196:SF71">
    <property type="entry name" value="AUTOINDUCER 2 IMPORT SYSTEM PERMEASE PROTEIN LSRD"/>
    <property type="match status" value="1"/>
</dbReference>
<evidence type="ECO:0000313" key="11">
    <source>
        <dbReference type="Proteomes" id="UP000029839"/>
    </source>
</evidence>
<feature type="transmembrane region" description="Helical" evidence="9">
    <location>
        <begin position="262"/>
        <end position="279"/>
    </location>
</feature>
<evidence type="ECO:0000256" key="9">
    <source>
        <dbReference type="SAM" id="Phobius"/>
    </source>
</evidence>
<evidence type="ECO:0000256" key="4">
    <source>
        <dbReference type="ARBA" id="ARBA00022519"/>
    </source>
</evidence>
<name>A0A0A0BT21_9CELL</name>
<feature type="transmembrane region" description="Helical" evidence="9">
    <location>
        <begin position="208"/>
        <end position="227"/>
    </location>
</feature>
<keyword evidence="11" id="KW-1185">Reference proteome</keyword>
<feature type="transmembrane region" description="Helical" evidence="9">
    <location>
        <begin position="37"/>
        <end position="58"/>
    </location>
</feature>
<accession>A0A0A0BT21</accession>
<dbReference type="InterPro" id="IPR001851">
    <property type="entry name" value="ABC_transp_permease"/>
</dbReference>
<dbReference type="Pfam" id="PF02653">
    <property type="entry name" value="BPD_transp_2"/>
    <property type="match status" value="1"/>
</dbReference>
<feature type="transmembrane region" description="Helical" evidence="9">
    <location>
        <begin position="148"/>
        <end position="176"/>
    </location>
</feature>
<evidence type="ECO:0000256" key="5">
    <source>
        <dbReference type="ARBA" id="ARBA00022692"/>
    </source>
</evidence>
<reference evidence="10 11" key="1">
    <citation type="submission" date="2013-08" db="EMBL/GenBank/DDBJ databases">
        <title>Genome sequencing of Cellulomonas carbonis T26.</title>
        <authorList>
            <person name="Chen F."/>
            <person name="Li Y."/>
            <person name="Wang G."/>
        </authorList>
    </citation>
    <scope>NUCLEOTIDE SEQUENCE [LARGE SCALE GENOMIC DNA]</scope>
    <source>
        <strain evidence="10 11">T26</strain>
    </source>
</reference>
<dbReference type="EMBL" id="AXCY01000038">
    <property type="protein sequence ID" value="KGM10817.1"/>
    <property type="molecule type" value="Genomic_DNA"/>
</dbReference>
<protein>
    <recommendedName>
        <fullName evidence="8">Autoinducer 2 import system permease protein LsrD</fullName>
    </recommendedName>
</protein>
<feature type="transmembrane region" description="Helical" evidence="9">
    <location>
        <begin position="239"/>
        <end position="255"/>
    </location>
</feature>
<dbReference type="AlphaFoldDB" id="A0A0A0BT21"/>
<dbReference type="GO" id="GO:0022857">
    <property type="term" value="F:transmembrane transporter activity"/>
    <property type="evidence" value="ECO:0007669"/>
    <property type="project" value="InterPro"/>
</dbReference>
<keyword evidence="3" id="KW-1003">Cell membrane</keyword>
<dbReference type="Proteomes" id="UP000029839">
    <property type="component" value="Unassembled WGS sequence"/>
</dbReference>
<evidence type="ECO:0000313" key="10">
    <source>
        <dbReference type="EMBL" id="KGM10817.1"/>
    </source>
</evidence>
<keyword evidence="2" id="KW-0813">Transport</keyword>
<keyword evidence="5 9" id="KW-0812">Transmembrane</keyword>
<comment type="caution">
    <text evidence="10">The sequence shown here is derived from an EMBL/GenBank/DDBJ whole genome shotgun (WGS) entry which is preliminary data.</text>
</comment>
<proteinExistence type="predicted"/>
<keyword evidence="7 9" id="KW-0472">Membrane</keyword>
<keyword evidence="4" id="KW-0997">Cell inner membrane</keyword>
<dbReference type="CDD" id="cd06579">
    <property type="entry name" value="TM_PBP1_transp_AraH_like"/>
    <property type="match status" value="1"/>
</dbReference>
<reference evidence="10 11" key="2">
    <citation type="journal article" date="2015" name="Stand. Genomic Sci.">
        <title>Draft genome sequence of Cellulomonas carbonis T26(T) and comparative analysis of six Cellulomonas genomes.</title>
        <authorList>
            <person name="Zhuang W."/>
            <person name="Zhang S."/>
            <person name="Xia X."/>
            <person name="Wang G."/>
        </authorList>
    </citation>
    <scope>NUCLEOTIDE SEQUENCE [LARGE SCALE GENOMIC DNA]</scope>
    <source>
        <strain evidence="10 11">T26</strain>
    </source>
</reference>
<feature type="transmembrane region" description="Helical" evidence="9">
    <location>
        <begin position="291"/>
        <end position="310"/>
    </location>
</feature>
<evidence type="ECO:0000256" key="8">
    <source>
        <dbReference type="ARBA" id="ARBA00039381"/>
    </source>
</evidence>
<gene>
    <name evidence="10" type="ORF">N868_13615</name>
</gene>
<organism evidence="10 11">
    <name type="scientific">Cellulomonas carbonis T26</name>
    <dbReference type="NCBI Taxonomy" id="947969"/>
    <lineage>
        <taxon>Bacteria</taxon>
        <taxon>Bacillati</taxon>
        <taxon>Actinomycetota</taxon>
        <taxon>Actinomycetes</taxon>
        <taxon>Micrococcales</taxon>
        <taxon>Cellulomonadaceae</taxon>
        <taxon>Cellulomonas</taxon>
    </lineage>
</organism>
<dbReference type="GO" id="GO:0005886">
    <property type="term" value="C:plasma membrane"/>
    <property type="evidence" value="ECO:0007669"/>
    <property type="project" value="UniProtKB-SubCell"/>
</dbReference>
<comment type="subcellular location">
    <subcellularLocation>
        <location evidence="1">Cell membrane</location>
        <topology evidence="1">Multi-pass membrane protein</topology>
    </subcellularLocation>
</comment>
<evidence type="ECO:0000256" key="3">
    <source>
        <dbReference type="ARBA" id="ARBA00022475"/>
    </source>
</evidence>
<dbReference type="RefSeq" id="WP_052426174.1">
    <property type="nucleotide sequence ID" value="NZ_AXCY01000038.1"/>
</dbReference>
<evidence type="ECO:0000256" key="2">
    <source>
        <dbReference type="ARBA" id="ARBA00022448"/>
    </source>
</evidence>
<keyword evidence="6 9" id="KW-1133">Transmembrane helix</keyword>
<dbReference type="PANTHER" id="PTHR32196">
    <property type="entry name" value="ABC TRANSPORTER PERMEASE PROTEIN YPHD-RELATED-RELATED"/>
    <property type="match status" value="1"/>
</dbReference>
<evidence type="ECO:0000256" key="6">
    <source>
        <dbReference type="ARBA" id="ARBA00022989"/>
    </source>
</evidence>
<evidence type="ECO:0000256" key="7">
    <source>
        <dbReference type="ARBA" id="ARBA00023136"/>
    </source>
</evidence>